<evidence type="ECO:0000256" key="1">
    <source>
        <dbReference type="ARBA" id="ARBA00001974"/>
    </source>
</evidence>
<dbReference type="Gene3D" id="1.10.540.10">
    <property type="entry name" value="Acyl-CoA dehydrogenase/oxidase, N-terminal domain"/>
    <property type="match status" value="1"/>
</dbReference>
<dbReference type="Pfam" id="PF02770">
    <property type="entry name" value="Acyl-CoA_dh_M"/>
    <property type="match status" value="1"/>
</dbReference>
<dbReference type="FunFam" id="2.40.110.10:FF:000002">
    <property type="entry name" value="Acyl-CoA dehydrogenase fadE12"/>
    <property type="match status" value="1"/>
</dbReference>
<evidence type="ECO:0000256" key="5">
    <source>
        <dbReference type="ARBA" id="ARBA00023002"/>
    </source>
</evidence>
<dbReference type="Gene3D" id="1.20.140.10">
    <property type="entry name" value="Butyryl-CoA Dehydrogenase, subunit A, domain 3"/>
    <property type="match status" value="1"/>
</dbReference>
<dbReference type="SUPFAM" id="SSF47203">
    <property type="entry name" value="Acyl-CoA dehydrogenase C-terminal domain-like"/>
    <property type="match status" value="1"/>
</dbReference>
<protein>
    <submittedName>
        <fullName evidence="9">Acyl-CoA dehydrogenase</fullName>
    </submittedName>
</protein>
<dbReference type="InterPro" id="IPR009100">
    <property type="entry name" value="AcylCoA_DH/oxidase_NM_dom_sf"/>
</dbReference>
<comment type="caution">
    <text evidence="9">The sequence shown here is derived from an EMBL/GenBank/DDBJ whole genome shotgun (WGS) entry which is preliminary data.</text>
</comment>
<feature type="domain" description="Acyl-CoA oxidase/dehydrogenase middle" evidence="8">
    <location>
        <begin position="129"/>
        <end position="224"/>
    </location>
</feature>
<dbReference type="GO" id="GO:0050660">
    <property type="term" value="F:flavin adenine dinucleotide binding"/>
    <property type="evidence" value="ECO:0007669"/>
    <property type="project" value="InterPro"/>
</dbReference>
<keyword evidence="4 6" id="KW-0274">FAD</keyword>
<dbReference type="EMBL" id="DPXL01000108">
    <property type="protein sequence ID" value="HCM31585.1"/>
    <property type="molecule type" value="Genomic_DNA"/>
</dbReference>
<dbReference type="PROSITE" id="PS00073">
    <property type="entry name" value="ACYL_COA_DH_2"/>
    <property type="match status" value="1"/>
</dbReference>
<evidence type="ECO:0000259" key="7">
    <source>
        <dbReference type="Pfam" id="PF00441"/>
    </source>
</evidence>
<proteinExistence type="inferred from homology"/>
<dbReference type="InterPro" id="IPR036250">
    <property type="entry name" value="AcylCo_DH-like_C"/>
</dbReference>
<keyword evidence="5 6" id="KW-0560">Oxidoreductase</keyword>
<comment type="cofactor">
    <cofactor evidence="1 6">
        <name>FAD</name>
        <dbReference type="ChEBI" id="CHEBI:57692"/>
    </cofactor>
</comment>
<dbReference type="PANTHER" id="PTHR43884:SF12">
    <property type="entry name" value="ISOVALERYL-COA DEHYDROGENASE, MITOCHONDRIAL-RELATED"/>
    <property type="match status" value="1"/>
</dbReference>
<dbReference type="InterPro" id="IPR009075">
    <property type="entry name" value="AcylCo_DH/oxidase_C"/>
</dbReference>
<dbReference type="SUPFAM" id="SSF56645">
    <property type="entry name" value="Acyl-CoA dehydrogenase NM domain-like"/>
    <property type="match status" value="1"/>
</dbReference>
<evidence type="ECO:0000313" key="9">
    <source>
        <dbReference type="EMBL" id="HCM31585.1"/>
    </source>
</evidence>
<dbReference type="AlphaFoldDB" id="A0A3D3G140"/>
<dbReference type="GO" id="GO:0003995">
    <property type="term" value="F:acyl-CoA dehydrogenase activity"/>
    <property type="evidence" value="ECO:0007669"/>
    <property type="project" value="InterPro"/>
</dbReference>
<dbReference type="Gene3D" id="2.40.110.10">
    <property type="entry name" value="Butyryl-CoA Dehydrogenase, subunit A, domain 2"/>
    <property type="match status" value="1"/>
</dbReference>
<comment type="similarity">
    <text evidence="2 6">Belongs to the acyl-CoA dehydrogenase family.</text>
</comment>
<dbReference type="InterPro" id="IPR006089">
    <property type="entry name" value="Acyl-CoA_DH_CS"/>
</dbReference>
<evidence type="ECO:0000256" key="2">
    <source>
        <dbReference type="ARBA" id="ARBA00009347"/>
    </source>
</evidence>
<keyword evidence="3 6" id="KW-0285">Flavoprotein</keyword>
<evidence type="ECO:0000256" key="3">
    <source>
        <dbReference type="ARBA" id="ARBA00022630"/>
    </source>
</evidence>
<evidence type="ECO:0000313" key="10">
    <source>
        <dbReference type="Proteomes" id="UP000262257"/>
    </source>
</evidence>
<reference evidence="9 10" key="1">
    <citation type="journal article" date="2018" name="Nat. Biotechnol.">
        <title>A standardized bacterial taxonomy based on genome phylogeny substantially revises the tree of life.</title>
        <authorList>
            <person name="Parks D.H."/>
            <person name="Chuvochina M."/>
            <person name="Waite D.W."/>
            <person name="Rinke C."/>
            <person name="Skarshewski A."/>
            <person name="Chaumeil P.A."/>
            <person name="Hugenholtz P."/>
        </authorList>
    </citation>
    <scope>NUCLEOTIDE SEQUENCE [LARGE SCALE GENOMIC DNA]</scope>
    <source>
        <strain evidence="9">UBA10045</strain>
    </source>
</reference>
<evidence type="ECO:0000256" key="4">
    <source>
        <dbReference type="ARBA" id="ARBA00022827"/>
    </source>
</evidence>
<evidence type="ECO:0000256" key="6">
    <source>
        <dbReference type="RuleBase" id="RU362125"/>
    </source>
</evidence>
<dbReference type="Proteomes" id="UP000262257">
    <property type="component" value="Unassembled WGS sequence"/>
</dbReference>
<dbReference type="InterPro" id="IPR046373">
    <property type="entry name" value="Acyl-CoA_Oxase/DH_mid-dom_sf"/>
</dbReference>
<evidence type="ECO:0000259" key="8">
    <source>
        <dbReference type="Pfam" id="PF02770"/>
    </source>
</evidence>
<sequence length="399" mass="43403">MNLQNPKKYKLMAQQAREVALHVLRPISRKYDKAEHSYPKELDMIASLIDGMNEGVEGLNAGAAVGKRGADIQGNKNGVNMSTALGIMEMCYGDTGLLLSMPRQGLGNSAIAAVANDSQLERFKGMWAAMAITEPDCGSDSAAIRTTAIKDGTDYILNGEKIFVTSGQRADSIVVWATLDPKLGRAAIKSFVVPKGTPGMKVERLEHKLGIKASDTAAISFINCRVPAENLLGNPDIDIAKGFAGVMETFDNTRPLVAAMAVGCARASLERIKEIFKQQLDQNYATPYLQTSYLAAQIYRMEAEWEAARLLTLKAAWMADNKKPNSKEASIAKAKAGRIGNEITLKCVELAGSVGYGEDELLEKWARDSKILDIFEGTQQIQQLIIARRELGKTSSEIK</sequence>
<dbReference type="InterPro" id="IPR037069">
    <property type="entry name" value="AcylCoA_DH/ox_N_sf"/>
</dbReference>
<dbReference type="InterPro" id="IPR006091">
    <property type="entry name" value="Acyl-CoA_Oxase/DH_mid-dom"/>
</dbReference>
<organism evidence="9 10">
    <name type="scientific">Acinetobacter radioresistens</name>
    <dbReference type="NCBI Taxonomy" id="40216"/>
    <lineage>
        <taxon>Bacteria</taxon>
        <taxon>Pseudomonadati</taxon>
        <taxon>Pseudomonadota</taxon>
        <taxon>Gammaproteobacteria</taxon>
        <taxon>Moraxellales</taxon>
        <taxon>Moraxellaceae</taxon>
        <taxon>Acinetobacter</taxon>
    </lineage>
</organism>
<feature type="domain" description="Acyl-CoA dehydrogenase/oxidase C-terminal" evidence="7">
    <location>
        <begin position="241"/>
        <end position="389"/>
    </location>
</feature>
<accession>A0A3D3G140</accession>
<dbReference type="Pfam" id="PF00441">
    <property type="entry name" value="Acyl-CoA_dh_1"/>
    <property type="match status" value="1"/>
</dbReference>
<dbReference type="PANTHER" id="PTHR43884">
    <property type="entry name" value="ACYL-COA DEHYDROGENASE"/>
    <property type="match status" value="1"/>
</dbReference>
<name>A0A3D3G140_ACIRA</name>
<gene>
    <name evidence="9" type="ORF">DIC32_08600</name>
</gene>